<feature type="compositionally biased region" description="Polar residues" evidence="1">
    <location>
        <begin position="1"/>
        <end position="27"/>
    </location>
</feature>
<dbReference type="AlphaFoldDB" id="A0AAV2GX05"/>
<evidence type="ECO:0000313" key="3">
    <source>
        <dbReference type="Proteomes" id="UP001497516"/>
    </source>
</evidence>
<organism evidence="2 3">
    <name type="scientific">Linum trigynum</name>
    <dbReference type="NCBI Taxonomy" id="586398"/>
    <lineage>
        <taxon>Eukaryota</taxon>
        <taxon>Viridiplantae</taxon>
        <taxon>Streptophyta</taxon>
        <taxon>Embryophyta</taxon>
        <taxon>Tracheophyta</taxon>
        <taxon>Spermatophyta</taxon>
        <taxon>Magnoliopsida</taxon>
        <taxon>eudicotyledons</taxon>
        <taxon>Gunneridae</taxon>
        <taxon>Pentapetalae</taxon>
        <taxon>rosids</taxon>
        <taxon>fabids</taxon>
        <taxon>Malpighiales</taxon>
        <taxon>Linaceae</taxon>
        <taxon>Linum</taxon>
    </lineage>
</organism>
<proteinExistence type="predicted"/>
<gene>
    <name evidence="2" type="ORF">LTRI10_LOCUS54119</name>
</gene>
<evidence type="ECO:0000256" key="1">
    <source>
        <dbReference type="SAM" id="MobiDB-lite"/>
    </source>
</evidence>
<accession>A0AAV2GX05</accession>
<evidence type="ECO:0000313" key="2">
    <source>
        <dbReference type="EMBL" id="CAL1414991.1"/>
    </source>
</evidence>
<keyword evidence="3" id="KW-1185">Reference proteome</keyword>
<dbReference type="Proteomes" id="UP001497516">
    <property type="component" value="Chromosome 9"/>
</dbReference>
<feature type="region of interest" description="Disordered" evidence="1">
    <location>
        <begin position="1"/>
        <end position="31"/>
    </location>
</feature>
<reference evidence="2 3" key="1">
    <citation type="submission" date="2024-04" db="EMBL/GenBank/DDBJ databases">
        <authorList>
            <person name="Fracassetti M."/>
        </authorList>
    </citation>
    <scope>NUCLEOTIDE SEQUENCE [LARGE SCALE GENOMIC DNA]</scope>
</reference>
<protein>
    <submittedName>
        <fullName evidence="2">Uncharacterized protein</fullName>
    </submittedName>
</protein>
<name>A0AAV2GX05_9ROSI</name>
<dbReference type="EMBL" id="OZ034822">
    <property type="protein sequence ID" value="CAL1414991.1"/>
    <property type="molecule type" value="Genomic_DNA"/>
</dbReference>
<sequence>MQALSSFNQCPSETPSGEKNQSPGKQNLKQKWHSFYFRRRRTNGGKWGQCFASRFNGEGKFTTLIPLRSGFNSIPDYLKRPGEISRSRSRRLR</sequence>